<evidence type="ECO:0000256" key="3">
    <source>
        <dbReference type="ARBA" id="ARBA00023315"/>
    </source>
</evidence>
<name>A0A7X5ZF02_9MYCO</name>
<dbReference type="PROSITE" id="PS00737">
    <property type="entry name" value="THIOLASE_2"/>
    <property type="match status" value="1"/>
</dbReference>
<accession>A0A7X5ZF02</accession>
<feature type="domain" description="Thiolase C-terminal" evidence="7">
    <location>
        <begin position="261"/>
        <end position="382"/>
    </location>
</feature>
<feature type="active site" description="Proton acceptor" evidence="4">
    <location>
        <position position="369"/>
    </location>
</feature>
<gene>
    <name evidence="8" type="ORF">FHU31_004620</name>
</gene>
<dbReference type="GO" id="GO:0003985">
    <property type="term" value="F:acetyl-CoA C-acetyltransferase activity"/>
    <property type="evidence" value="ECO:0007669"/>
    <property type="project" value="UniProtKB-EC"/>
</dbReference>
<dbReference type="EC" id="2.3.1.9" evidence="8"/>
<evidence type="ECO:0000256" key="4">
    <source>
        <dbReference type="PIRSR" id="PIRSR000429-1"/>
    </source>
</evidence>
<proteinExistence type="inferred from homology"/>
<dbReference type="Pfam" id="PF02803">
    <property type="entry name" value="Thiolase_C"/>
    <property type="match status" value="1"/>
</dbReference>
<keyword evidence="2 5" id="KW-0808">Transferase</keyword>
<dbReference type="Proteomes" id="UP000547444">
    <property type="component" value="Unassembled WGS sequence"/>
</dbReference>
<dbReference type="EMBL" id="JAANOW010000002">
    <property type="protein sequence ID" value="NIH97630.1"/>
    <property type="molecule type" value="Genomic_DNA"/>
</dbReference>
<feature type="active site" description="Acyl-thioester intermediate" evidence="4">
    <location>
        <position position="89"/>
    </location>
</feature>
<protein>
    <submittedName>
        <fullName evidence="8">Acetyl-CoA C-acetyltransferase</fullName>
        <ecNumber evidence="8">2.3.1.9</ecNumber>
    </submittedName>
</protein>
<dbReference type="NCBIfam" id="NF005865">
    <property type="entry name" value="PRK07801.1"/>
    <property type="match status" value="1"/>
</dbReference>
<dbReference type="InterPro" id="IPR020613">
    <property type="entry name" value="Thiolase_CS"/>
</dbReference>
<comment type="caution">
    <text evidence="8">The sequence shown here is derived from an EMBL/GenBank/DDBJ whole genome shotgun (WGS) entry which is preliminary data.</text>
</comment>
<dbReference type="PANTHER" id="PTHR43365:SF1">
    <property type="entry name" value="ACETYL-COA C-ACYLTRANSFERASE"/>
    <property type="match status" value="1"/>
</dbReference>
<evidence type="ECO:0000259" key="6">
    <source>
        <dbReference type="Pfam" id="PF00108"/>
    </source>
</evidence>
<evidence type="ECO:0000313" key="9">
    <source>
        <dbReference type="Proteomes" id="UP000547444"/>
    </source>
</evidence>
<evidence type="ECO:0000313" key="8">
    <source>
        <dbReference type="EMBL" id="NIH97630.1"/>
    </source>
</evidence>
<dbReference type="InterPro" id="IPR002155">
    <property type="entry name" value="Thiolase"/>
</dbReference>
<comment type="similarity">
    <text evidence="1 5">Belongs to the thiolase-like superfamily. Thiolase family.</text>
</comment>
<dbReference type="CDD" id="cd00751">
    <property type="entry name" value="thiolase"/>
    <property type="match status" value="1"/>
</dbReference>
<reference evidence="8 9" key="1">
    <citation type="submission" date="2020-03" db="EMBL/GenBank/DDBJ databases">
        <title>Sequencing the genomes of 1000 actinobacteria strains.</title>
        <authorList>
            <person name="Klenk H.-P."/>
        </authorList>
    </citation>
    <scope>NUCLEOTIDE SEQUENCE [LARGE SCALE GENOMIC DNA]</scope>
    <source>
        <strain evidence="8 9">DSM 44556</strain>
    </source>
</reference>
<dbReference type="PANTHER" id="PTHR43365">
    <property type="entry name" value="BLR7806 PROTEIN"/>
    <property type="match status" value="1"/>
</dbReference>
<dbReference type="Gene3D" id="3.40.47.10">
    <property type="match status" value="2"/>
</dbReference>
<dbReference type="InterPro" id="IPR020616">
    <property type="entry name" value="Thiolase_N"/>
</dbReference>
<dbReference type="PIRSF" id="PIRSF000429">
    <property type="entry name" value="Ac-CoA_Ac_transf"/>
    <property type="match status" value="1"/>
</dbReference>
<dbReference type="SUPFAM" id="SSF53901">
    <property type="entry name" value="Thiolase-like"/>
    <property type="match status" value="2"/>
</dbReference>
<dbReference type="InterPro" id="IPR020617">
    <property type="entry name" value="Thiolase_C"/>
</dbReference>
<evidence type="ECO:0000259" key="7">
    <source>
        <dbReference type="Pfam" id="PF02803"/>
    </source>
</evidence>
<dbReference type="NCBIfam" id="TIGR01930">
    <property type="entry name" value="AcCoA-C-Actrans"/>
    <property type="match status" value="1"/>
</dbReference>
<keyword evidence="3 5" id="KW-0012">Acyltransferase</keyword>
<evidence type="ECO:0000256" key="2">
    <source>
        <dbReference type="ARBA" id="ARBA00022679"/>
    </source>
</evidence>
<evidence type="ECO:0000256" key="1">
    <source>
        <dbReference type="ARBA" id="ARBA00010982"/>
    </source>
</evidence>
<sequence length="383" mass="40068">MTEAYIVDATRTAVGRRKGGFAGSHPADMAAHVIKTVVNRHDIDPAAIDDVILGCLDNIGSQAGDIARTAALAAGLPESVPGVTIDRQCGSAQQAVHFAAQAVMSGTSDLIVAGGVQKMSQYPILSAFAAGEPFGSTDPWTGCEGWRARYGDQEISQFRGAEMIAEQWKLSREDNERFALASHQRALAAIAEGRFTREITEFAGISVDEGPRADTSLEKMAGLPTLVEGGVLTAAVASQISDGAAALLVASKAAVDRFGLTPRARIHHISVRGADPVMMLTAPIPATQHALKRAGMSIDDIDTVEINEAFAPVVLAWLAELGADPAKVNPNGGAIALGHPIGCTGARLMTSMLHELERTGGRFGLQTMCEGGGQANVTIIERL</sequence>
<evidence type="ECO:0000256" key="5">
    <source>
        <dbReference type="RuleBase" id="RU003557"/>
    </source>
</evidence>
<dbReference type="RefSeq" id="WP_167162703.1">
    <property type="nucleotide sequence ID" value="NZ_JAANOW010000002.1"/>
</dbReference>
<dbReference type="InterPro" id="IPR016039">
    <property type="entry name" value="Thiolase-like"/>
</dbReference>
<dbReference type="Pfam" id="PF00108">
    <property type="entry name" value="Thiolase_N"/>
    <property type="match status" value="1"/>
</dbReference>
<organism evidence="8 9">
    <name type="scientific">Mycolicibacterium fluoranthenivorans</name>
    <dbReference type="NCBI Taxonomy" id="258505"/>
    <lineage>
        <taxon>Bacteria</taxon>
        <taxon>Bacillati</taxon>
        <taxon>Actinomycetota</taxon>
        <taxon>Actinomycetes</taxon>
        <taxon>Mycobacteriales</taxon>
        <taxon>Mycobacteriaceae</taxon>
        <taxon>Mycolicibacterium</taxon>
    </lineage>
</organism>
<feature type="domain" description="Thiolase N-terminal" evidence="6">
    <location>
        <begin position="5"/>
        <end position="252"/>
    </location>
</feature>
<feature type="active site" description="Proton acceptor" evidence="4">
    <location>
        <position position="339"/>
    </location>
</feature>
<dbReference type="AlphaFoldDB" id="A0A7X5ZF02"/>
<keyword evidence="9" id="KW-1185">Reference proteome</keyword>